<reference evidence="1 2" key="1">
    <citation type="submission" date="2021-03" db="EMBL/GenBank/DDBJ databases">
        <title>Genomic Encyclopedia of Type Strains, Phase IV (KMG-IV): sequencing the most valuable type-strain genomes for metagenomic binning, comparative biology and taxonomic classification.</title>
        <authorList>
            <person name="Goeker M."/>
        </authorList>
    </citation>
    <scope>NUCLEOTIDE SEQUENCE [LARGE SCALE GENOMIC DNA]</scope>
    <source>
        <strain evidence="1 2">DSM 24738</strain>
    </source>
</reference>
<evidence type="ECO:0000313" key="1">
    <source>
        <dbReference type="EMBL" id="MBP1931881.1"/>
    </source>
</evidence>
<keyword evidence="2" id="KW-1185">Reference proteome</keyword>
<evidence type="ECO:0008006" key="3">
    <source>
        <dbReference type="Google" id="ProtNLM"/>
    </source>
</evidence>
<gene>
    <name evidence="1" type="ORF">J2Z37_001882</name>
</gene>
<evidence type="ECO:0000313" key="2">
    <source>
        <dbReference type="Proteomes" id="UP001519343"/>
    </source>
</evidence>
<sequence length="53" mass="6164">MSQQTIVAMKRLKAELVIPNKDQNIVPESYQTIYFKDQCPKCKENGLRSPRKP</sequence>
<dbReference type="RefSeq" id="WP_209809959.1">
    <property type="nucleotide sequence ID" value="NZ_JAGGKT010000004.1"/>
</dbReference>
<proteinExistence type="predicted"/>
<name>A0ABS4GNS0_9BACL</name>
<accession>A0ABS4GNS0</accession>
<organism evidence="1 2">
    <name type="scientific">Ammoniphilus resinae</name>
    <dbReference type="NCBI Taxonomy" id="861532"/>
    <lineage>
        <taxon>Bacteria</taxon>
        <taxon>Bacillati</taxon>
        <taxon>Bacillota</taxon>
        <taxon>Bacilli</taxon>
        <taxon>Bacillales</taxon>
        <taxon>Paenibacillaceae</taxon>
        <taxon>Aneurinibacillus group</taxon>
        <taxon>Ammoniphilus</taxon>
    </lineage>
</organism>
<dbReference type="EMBL" id="JAGGKT010000004">
    <property type="protein sequence ID" value="MBP1931881.1"/>
    <property type="molecule type" value="Genomic_DNA"/>
</dbReference>
<dbReference type="Proteomes" id="UP001519343">
    <property type="component" value="Unassembled WGS sequence"/>
</dbReference>
<comment type="caution">
    <text evidence="1">The sequence shown here is derived from an EMBL/GenBank/DDBJ whole genome shotgun (WGS) entry which is preliminary data.</text>
</comment>
<protein>
    <recommendedName>
        <fullName evidence="3">Transposase</fullName>
    </recommendedName>
</protein>